<feature type="region of interest" description="Disordered" evidence="2">
    <location>
        <begin position="36"/>
        <end position="67"/>
    </location>
</feature>
<dbReference type="KEGG" id="lgi:LOTGIDRAFT_158358"/>
<dbReference type="GO" id="GO:0003677">
    <property type="term" value="F:DNA binding"/>
    <property type="evidence" value="ECO:0007669"/>
    <property type="project" value="InterPro"/>
</dbReference>
<accession>V4AZV2</accession>
<evidence type="ECO:0000313" key="3">
    <source>
        <dbReference type="EMBL" id="ESO99281.1"/>
    </source>
</evidence>
<dbReference type="GO" id="GO:0006310">
    <property type="term" value="P:DNA recombination"/>
    <property type="evidence" value="ECO:0007669"/>
    <property type="project" value="UniProtKB-KW"/>
</dbReference>
<dbReference type="Proteomes" id="UP000030746">
    <property type="component" value="Unassembled WGS sequence"/>
</dbReference>
<evidence type="ECO:0000256" key="1">
    <source>
        <dbReference type="ARBA" id="ARBA00023172"/>
    </source>
</evidence>
<reference evidence="3 4" key="1">
    <citation type="journal article" date="2013" name="Nature">
        <title>Insights into bilaterian evolution from three spiralian genomes.</title>
        <authorList>
            <person name="Simakov O."/>
            <person name="Marletaz F."/>
            <person name="Cho S.J."/>
            <person name="Edsinger-Gonzales E."/>
            <person name="Havlak P."/>
            <person name="Hellsten U."/>
            <person name="Kuo D.H."/>
            <person name="Larsson T."/>
            <person name="Lv J."/>
            <person name="Arendt D."/>
            <person name="Savage R."/>
            <person name="Osoegawa K."/>
            <person name="de Jong P."/>
            <person name="Grimwood J."/>
            <person name="Chapman J.A."/>
            <person name="Shapiro H."/>
            <person name="Aerts A."/>
            <person name="Otillar R.P."/>
            <person name="Terry A.Y."/>
            <person name="Boore J.L."/>
            <person name="Grigoriev I.V."/>
            <person name="Lindberg D.R."/>
            <person name="Seaver E.C."/>
            <person name="Weisblat D.A."/>
            <person name="Putnam N.H."/>
            <person name="Rokhsar D.S."/>
        </authorList>
    </citation>
    <scope>NUCLEOTIDE SEQUENCE [LARGE SCALE GENOMIC DNA]</scope>
</reference>
<dbReference type="OrthoDB" id="6144956at2759"/>
<dbReference type="InterPro" id="IPR013762">
    <property type="entry name" value="Integrase-like_cat_sf"/>
</dbReference>
<dbReference type="SUPFAM" id="SSF56349">
    <property type="entry name" value="DNA breaking-rejoining enzymes"/>
    <property type="match status" value="1"/>
</dbReference>
<evidence type="ECO:0008006" key="5">
    <source>
        <dbReference type="Google" id="ProtNLM"/>
    </source>
</evidence>
<evidence type="ECO:0000313" key="4">
    <source>
        <dbReference type="Proteomes" id="UP000030746"/>
    </source>
</evidence>
<dbReference type="OMA" id="IHPLCST"/>
<dbReference type="CTD" id="20237692"/>
<organism evidence="3 4">
    <name type="scientific">Lottia gigantea</name>
    <name type="common">Giant owl limpet</name>
    <dbReference type="NCBI Taxonomy" id="225164"/>
    <lineage>
        <taxon>Eukaryota</taxon>
        <taxon>Metazoa</taxon>
        <taxon>Spiralia</taxon>
        <taxon>Lophotrochozoa</taxon>
        <taxon>Mollusca</taxon>
        <taxon>Gastropoda</taxon>
        <taxon>Patellogastropoda</taxon>
        <taxon>Lottioidea</taxon>
        <taxon>Lottiidae</taxon>
        <taxon>Lottia</taxon>
    </lineage>
</organism>
<dbReference type="GeneID" id="20237692"/>
<dbReference type="RefSeq" id="XP_009049773.1">
    <property type="nucleotide sequence ID" value="XM_009051525.1"/>
</dbReference>
<evidence type="ECO:0000256" key="2">
    <source>
        <dbReference type="SAM" id="MobiDB-lite"/>
    </source>
</evidence>
<gene>
    <name evidence="3" type="ORF">LOTGIDRAFT_158358</name>
</gene>
<protein>
    <recommendedName>
        <fullName evidence="5">DUF3504 domain-containing protein</fullName>
    </recommendedName>
</protein>
<dbReference type="HOGENOM" id="CLU_1103826_0_0_1"/>
<keyword evidence="4" id="KW-1185">Reference proteome</keyword>
<dbReference type="Gene3D" id="1.10.443.10">
    <property type="entry name" value="Intergrase catalytic core"/>
    <property type="match status" value="1"/>
</dbReference>
<dbReference type="AlphaFoldDB" id="V4AZV2"/>
<dbReference type="EMBL" id="KB201037">
    <property type="protein sequence ID" value="ESO99281.1"/>
    <property type="molecule type" value="Genomic_DNA"/>
</dbReference>
<sequence length="252" mass="28571">MVAPVDNFNLEHSLDVDHINSSDEELLQTTQEFEAGNVQSTEEESRVEQSIPHSPIKCSTTGGKEHHSLKIGEKSNFSIILRNGVKHLIYSEGLSKTNNSGFLHRDLTPKTVEIGPNQEKPTRCLVRLYEKPKTCNAYYVRPLKYPKRDTWYCAVLVGRHTLFGVVKRLCANAGFNGFYTNHSLRATTRLYDSGIDEQLIAERTGHRSTIRGYKRTSTELLKVVDDVVQGKKTRKSAPTKKNCKWIKLNPLN</sequence>
<keyword evidence="1" id="KW-0233">DNA recombination</keyword>
<proteinExistence type="predicted"/>
<dbReference type="GO" id="GO:0015074">
    <property type="term" value="P:DNA integration"/>
    <property type="evidence" value="ECO:0007669"/>
    <property type="project" value="InterPro"/>
</dbReference>
<dbReference type="InterPro" id="IPR011010">
    <property type="entry name" value="DNA_brk_join_enz"/>
</dbReference>
<name>V4AZV2_LOTGI</name>